<organism evidence="6 7">
    <name type="scientific">Gossypium mustelinum</name>
    <name type="common">Cotton</name>
    <name type="synonym">Gossypium caicoense</name>
    <dbReference type="NCBI Taxonomy" id="34275"/>
    <lineage>
        <taxon>Eukaryota</taxon>
        <taxon>Viridiplantae</taxon>
        <taxon>Streptophyta</taxon>
        <taxon>Embryophyta</taxon>
        <taxon>Tracheophyta</taxon>
        <taxon>Spermatophyta</taxon>
        <taxon>Magnoliopsida</taxon>
        <taxon>eudicotyledons</taxon>
        <taxon>Gunneridae</taxon>
        <taxon>Pentapetalae</taxon>
        <taxon>rosids</taxon>
        <taxon>malvids</taxon>
        <taxon>Malvales</taxon>
        <taxon>Malvaceae</taxon>
        <taxon>Malvoideae</taxon>
        <taxon>Gossypium</taxon>
    </lineage>
</organism>
<dbReference type="PROSITE" id="PS50102">
    <property type="entry name" value="RRM"/>
    <property type="match status" value="1"/>
</dbReference>
<dbReference type="InterPro" id="IPR012677">
    <property type="entry name" value="Nucleotide-bd_a/b_plait_sf"/>
</dbReference>
<dbReference type="Pfam" id="PF00076">
    <property type="entry name" value="RRM_1"/>
    <property type="match status" value="1"/>
</dbReference>
<dbReference type="Proteomes" id="UP000323597">
    <property type="component" value="Chromosome D11"/>
</dbReference>
<reference evidence="6 7" key="1">
    <citation type="submission" date="2019-07" db="EMBL/GenBank/DDBJ databases">
        <title>WGS assembly of Gossypium mustelinum.</title>
        <authorList>
            <person name="Chen Z.J."/>
            <person name="Sreedasyam A."/>
            <person name="Ando A."/>
            <person name="Song Q."/>
            <person name="De L."/>
            <person name="Hulse-Kemp A."/>
            <person name="Ding M."/>
            <person name="Ye W."/>
            <person name="Kirkbride R."/>
            <person name="Jenkins J."/>
            <person name="Plott C."/>
            <person name="Lovell J."/>
            <person name="Lin Y.-M."/>
            <person name="Vaughn R."/>
            <person name="Liu B."/>
            <person name="Li W."/>
            <person name="Simpson S."/>
            <person name="Scheffler B."/>
            <person name="Saski C."/>
            <person name="Grover C."/>
            <person name="Hu G."/>
            <person name="Conover J."/>
            <person name="Carlson J."/>
            <person name="Shu S."/>
            <person name="Boston L."/>
            <person name="Williams M."/>
            <person name="Peterson D."/>
            <person name="Mcgee K."/>
            <person name="Jones D."/>
            <person name="Wendel J."/>
            <person name="Stelly D."/>
            <person name="Grimwood J."/>
            <person name="Schmutz J."/>
        </authorList>
    </citation>
    <scope>NUCLEOTIDE SEQUENCE [LARGE SCALE GENOMIC DNA]</scope>
    <source>
        <strain evidence="6">1408120.09</strain>
    </source>
</reference>
<dbReference type="GO" id="GO:0006397">
    <property type="term" value="P:mRNA processing"/>
    <property type="evidence" value="ECO:0007669"/>
    <property type="project" value="UniProtKB-KW"/>
</dbReference>
<dbReference type="InterPro" id="IPR000504">
    <property type="entry name" value="RRM_dom"/>
</dbReference>
<evidence type="ECO:0000256" key="4">
    <source>
        <dbReference type="PROSITE-ProRule" id="PRU00176"/>
    </source>
</evidence>
<dbReference type="EMBL" id="CM017659">
    <property type="protein sequence ID" value="TYI56623.1"/>
    <property type="molecule type" value="Genomic_DNA"/>
</dbReference>
<dbReference type="InterPro" id="IPR050907">
    <property type="entry name" value="SRSF"/>
</dbReference>
<dbReference type="GO" id="GO:0008380">
    <property type="term" value="P:RNA splicing"/>
    <property type="evidence" value="ECO:0007669"/>
    <property type="project" value="UniProtKB-KW"/>
</dbReference>
<dbReference type="CDD" id="cd00590">
    <property type="entry name" value="RRM_SF"/>
    <property type="match status" value="1"/>
</dbReference>
<dbReference type="Gene3D" id="3.30.70.330">
    <property type="match status" value="1"/>
</dbReference>
<dbReference type="GO" id="GO:0003723">
    <property type="term" value="F:RNA binding"/>
    <property type="evidence" value="ECO:0007669"/>
    <property type="project" value="UniProtKB-UniRule"/>
</dbReference>
<sequence>MGDYRGCLLLTHIPIKRINWRWLKQLFGYHGKVLDAFIPNKRNAANKMFGFIRYAYLAEARRAIERMNDFWMYKHRLGVNLARFKGRSSFRKRKHMDKKIHDSR</sequence>
<feature type="domain" description="RRM" evidence="5">
    <location>
        <begin position="6"/>
        <end position="84"/>
    </location>
</feature>
<proteinExistence type="predicted"/>
<dbReference type="PANTHER" id="PTHR23147">
    <property type="entry name" value="SERINE/ARGININE RICH SPLICING FACTOR"/>
    <property type="match status" value="1"/>
</dbReference>
<keyword evidence="4" id="KW-0694">RNA-binding</keyword>
<evidence type="ECO:0000259" key="5">
    <source>
        <dbReference type="PROSITE" id="PS50102"/>
    </source>
</evidence>
<keyword evidence="3" id="KW-0508">mRNA splicing</keyword>
<keyword evidence="1" id="KW-0507">mRNA processing</keyword>
<name>A0A5D2SW21_GOSMU</name>
<evidence type="ECO:0000313" key="7">
    <source>
        <dbReference type="Proteomes" id="UP000323597"/>
    </source>
</evidence>
<evidence type="ECO:0000256" key="1">
    <source>
        <dbReference type="ARBA" id="ARBA00022664"/>
    </source>
</evidence>
<accession>A0A5D2SW21</accession>
<keyword evidence="7" id="KW-1185">Reference proteome</keyword>
<dbReference type="SUPFAM" id="SSF54928">
    <property type="entry name" value="RNA-binding domain, RBD"/>
    <property type="match status" value="1"/>
</dbReference>
<evidence type="ECO:0000313" key="6">
    <source>
        <dbReference type="EMBL" id="TYI56623.1"/>
    </source>
</evidence>
<protein>
    <recommendedName>
        <fullName evidence="5">RRM domain-containing protein</fullName>
    </recommendedName>
</protein>
<evidence type="ECO:0000256" key="3">
    <source>
        <dbReference type="ARBA" id="ARBA00023187"/>
    </source>
</evidence>
<keyword evidence="2" id="KW-0747">Spliceosome</keyword>
<dbReference type="AlphaFoldDB" id="A0A5D2SW21"/>
<dbReference type="GO" id="GO:0005681">
    <property type="term" value="C:spliceosomal complex"/>
    <property type="evidence" value="ECO:0007669"/>
    <property type="project" value="UniProtKB-KW"/>
</dbReference>
<dbReference type="SMART" id="SM00360">
    <property type="entry name" value="RRM"/>
    <property type="match status" value="1"/>
</dbReference>
<dbReference type="InterPro" id="IPR035979">
    <property type="entry name" value="RBD_domain_sf"/>
</dbReference>
<gene>
    <name evidence="6" type="ORF">E1A91_D11G224300v1</name>
</gene>
<evidence type="ECO:0000256" key="2">
    <source>
        <dbReference type="ARBA" id="ARBA00022728"/>
    </source>
</evidence>